<proteinExistence type="inferred from homology"/>
<evidence type="ECO:0000256" key="12">
    <source>
        <dbReference type="RuleBase" id="RU003784"/>
    </source>
</evidence>
<dbReference type="PANTHER" id="PTHR11088">
    <property type="entry name" value="TRNA DIMETHYLALLYLTRANSFERASE"/>
    <property type="match status" value="1"/>
</dbReference>
<name>A0A853CTI0_9MICO</name>
<comment type="caution">
    <text evidence="10">Lacks conserved residue(s) required for the propagation of feature annotation.</text>
</comment>
<keyword evidence="8 10" id="KW-0460">Magnesium</keyword>
<dbReference type="HAMAP" id="MF_00185">
    <property type="entry name" value="IPP_trans"/>
    <property type="match status" value="1"/>
</dbReference>
<dbReference type="InterPro" id="IPR018022">
    <property type="entry name" value="IPT"/>
</dbReference>
<dbReference type="Proteomes" id="UP000578352">
    <property type="component" value="Unassembled WGS sequence"/>
</dbReference>
<dbReference type="InterPro" id="IPR039657">
    <property type="entry name" value="Dimethylallyltransferase"/>
</dbReference>
<comment type="function">
    <text evidence="2 10 12">Catalyzes the transfer of a dimethylallyl group onto the adenine at position 37 in tRNAs that read codons beginning with uridine, leading to the formation of N6-(dimethylallyl)adenosine (i(6)A).</text>
</comment>
<comment type="caution">
    <text evidence="15">The sequence shown here is derived from an EMBL/GenBank/DDBJ whole genome shotgun (WGS) entry which is preliminary data.</text>
</comment>
<evidence type="ECO:0000256" key="10">
    <source>
        <dbReference type="HAMAP-Rule" id="MF_00185"/>
    </source>
</evidence>
<evidence type="ECO:0000256" key="11">
    <source>
        <dbReference type="RuleBase" id="RU003783"/>
    </source>
</evidence>
<evidence type="ECO:0000256" key="8">
    <source>
        <dbReference type="ARBA" id="ARBA00022842"/>
    </source>
</evidence>
<dbReference type="RefSeq" id="WP_179605541.1">
    <property type="nucleotide sequence ID" value="NZ_BAABEH010000001.1"/>
</dbReference>
<keyword evidence="7 10" id="KW-0067">ATP-binding</keyword>
<dbReference type="NCBIfam" id="TIGR00174">
    <property type="entry name" value="miaA"/>
    <property type="match status" value="1"/>
</dbReference>
<gene>
    <name evidence="10" type="primary">miaA</name>
    <name evidence="15" type="ORF">HNR13_001926</name>
</gene>
<comment type="cofactor">
    <cofactor evidence="1 10">
        <name>Mg(2+)</name>
        <dbReference type="ChEBI" id="CHEBI:18420"/>
    </cofactor>
</comment>
<evidence type="ECO:0000256" key="1">
    <source>
        <dbReference type="ARBA" id="ARBA00001946"/>
    </source>
</evidence>
<feature type="binding site" evidence="10">
    <location>
        <begin position="43"/>
        <end position="50"/>
    </location>
    <ligand>
        <name>ATP</name>
        <dbReference type="ChEBI" id="CHEBI:30616"/>
    </ligand>
</feature>
<accession>A0A853CTI0</accession>
<protein>
    <recommendedName>
        <fullName evidence="10">tRNA dimethylallyltransferase</fullName>
        <ecNumber evidence="10">2.5.1.75</ecNumber>
    </recommendedName>
    <alternativeName>
        <fullName evidence="10">Dimethylallyl diphosphate:tRNA dimethylallyltransferase</fullName>
        <shortName evidence="10">DMAPP:tRNA dimethylallyltransferase</shortName>
        <shortName evidence="10">DMATase</shortName>
    </alternativeName>
    <alternativeName>
        <fullName evidence="10">Isopentenyl-diphosphate:tRNA isopentenyltransferase</fullName>
        <shortName evidence="10">IPP transferase</shortName>
        <shortName evidence="10">IPPT</shortName>
        <shortName evidence="10">IPTase</shortName>
    </alternativeName>
</protein>
<feature type="site" description="Interaction with substrate tRNA" evidence="10">
    <location>
        <position position="139"/>
    </location>
</feature>
<comment type="catalytic activity">
    <reaction evidence="9 10 11">
        <text>adenosine(37) in tRNA + dimethylallyl diphosphate = N(6)-dimethylallyladenosine(37) in tRNA + diphosphate</text>
        <dbReference type="Rhea" id="RHEA:26482"/>
        <dbReference type="Rhea" id="RHEA-COMP:10162"/>
        <dbReference type="Rhea" id="RHEA-COMP:10375"/>
        <dbReference type="ChEBI" id="CHEBI:33019"/>
        <dbReference type="ChEBI" id="CHEBI:57623"/>
        <dbReference type="ChEBI" id="CHEBI:74411"/>
        <dbReference type="ChEBI" id="CHEBI:74415"/>
        <dbReference type="EC" id="2.5.1.75"/>
    </reaction>
</comment>
<dbReference type="EC" id="2.5.1.75" evidence="10"/>
<evidence type="ECO:0000256" key="6">
    <source>
        <dbReference type="ARBA" id="ARBA00022741"/>
    </source>
</evidence>
<evidence type="ECO:0000313" key="16">
    <source>
        <dbReference type="Proteomes" id="UP000578352"/>
    </source>
</evidence>
<evidence type="ECO:0000256" key="9">
    <source>
        <dbReference type="ARBA" id="ARBA00049563"/>
    </source>
</evidence>
<dbReference type="PANTHER" id="PTHR11088:SF60">
    <property type="entry name" value="TRNA DIMETHYLALLYLTRANSFERASE"/>
    <property type="match status" value="1"/>
</dbReference>
<dbReference type="GO" id="GO:0052381">
    <property type="term" value="F:tRNA dimethylallyltransferase activity"/>
    <property type="evidence" value="ECO:0007669"/>
    <property type="project" value="UniProtKB-UniRule"/>
</dbReference>
<dbReference type="FunFam" id="1.10.20.140:FF:000001">
    <property type="entry name" value="tRNA dimethylallyltransferase"/>
    <property type="match status" value="1"/>
</dbReference>
<evidence type="ECO:0000256" key="2">
    <source>
        <dbReference type="ARBA" id="ARBA00003213"/>
    </source>
</evidence>
<dbReference type="Gene3D" id="1.10.20.140">
    <property type="match status" value="1"/>
</dbReference>
<evidence type="ECO:0000256" key="4">
    <source>
        <dbReference type="ARBA" id="ARBA00022679"/>
    </source>
</evidence>
<dbReference type="EMBL" id="JACCFL010000001">
    <property type="protein sequence ID" value="NYJ23639.1"/>
    <property type="molecule type" value="Genomic_DNA"/>
</dbReference>
<keyword evidence="6 10" id="KW-0547">Nucleotide-binding</keyword>
<evidence type="ECO:0000256" key="3">
    <source>
        <dbReference type="ARBA" id="ARBA00005842"/>
    </source>
</evidence>
<evidence type="ECO:0000256" key="14">
    <source>
        <dbReference type="SAM" id="MobiDB-lite"/>
    </source>
</evidence>
<dbReference type="GO" id="GO:0006400">
    <property type="term" value="P:tRNA modification"/>
    <property type="evidence" value="ECO:0007669"/>
    <property type="project" value="TreeGrafter"/>
</dbReference>
<sequence>MTTATVAEGSEASAGHPTTASVAESTDPAPTDPTAPAVIAIVGATGTGKTELSLALAEALREQGRAAEVVNADAMQFYRGMDIGTAKLPPAEWRGVPHHLFDVLDVTEEATVARYQPEARRVVDEIRARGATPILVGGSGLYVSSVIFDFRFPGTDPELRARLEAELAAQGPGMLFRRLAELDPEAARRIGPSNGRRIVRALEVAELTGEPVSGALPDEPQYWRPTTVLGLAAPRDELVLRLDARVERMWADGLTDEVRRLIPLGLEDGVTARRAIGYAQALAEVKGELTRAEAIAATQQLTRRYARRQVSWFKRYAGIHWLDYDDPDLPATALAALGTR</sequence>
<evidence type="ECO:0000256" key="7">
    <source>
        <dbReference type="ARBA" id="ARBA00022840"/>
    </source>
</evidence>
<evidence type="ECO:0000256" key="13">
    <source>
        <dbReference type="RuleBase" id="RU003785"/>
    </source>
</evidence>
<reference evidence="15 16" key="1">
    <citation type="submission" date="2020-07" db="EMBL/GenBank/DDBJ databases">
        <title>Sequencing the genomes of 1000 actinobacteria strains.</title>
        <authorList>
            <person name="Klenk H.-P."/>
        </authorList>
    </citation>
    <scope>NUCLEOTIDE SEQUENCE [LARGE SCALE GENOMIC DNA]</scope>
    <source>
        <strain evidence="15 16">DSM 15165</strain>
    </source>
</reference>
<dbReference type="GO" id="GO:0005524">
    <property type="term" value="F:ATP binding"/>
    <property type="evidence" value="ECO:0007669"/>
    <property type="project" value="UniProtKB-UniRule"/>
</dbReference>
<feature type="site" description="Interaction with substrate tRNA" evidence="10">
    <location>
        <position position="160"/>
    </location>
</feature>
<dbReference type="Gene3D" id="3.40.50.300">
    <property type="entry name" value="P-loop containing nucleotide triphosphate hydrolases"/>
    <property type="match status" value="1"/>
</dbReference>
<dbReference type="InterPro" id="IPR027417">
    <property type="entry name" value="P-loop_NTPase"/>
</dbReference>
<comment type="subunit">
    <text evidence="10">Monomer.</text>
</comment>
<dbReference type="AlphaFoldDB" id="A0A853CTI0"/>
<keyword evidence="5 10" id="KW-0819">tRNA processing</keyword>
<comment type="similarity">
    <text evidence="3 10 13">Belongs to the IPP transferase family.</text>
</comment>
<feature type="binding site" evidence="10">
    <location>
        <begin position="45"/>
        <end position="50"/>
    </location>
    <ligand>
        <name>substrate</name>
    </ligand>
</feature>
<keyword evidence="4 10" id="KW-0808">Transferase</keyword>
<evidence type="ECO:0000256" key="5">
    <source>
        <dbReference type="ARBA" id="ARBA00022694"/>
    </source>
</evidence>
<feature type="region of interest" description="Disordered" evidence="14">
    <location>
        <begin position="1"/>
        <end position="34"/>
    </location>
</feature>
<dbReference type="Pfam" id="PF01715">
    <property type="entry name" value="IPPT"/>
    <property type="match status" value="1"/>
</dbReference>
<evidence type="ECO:0000313" key="15">
    <source>
        <dbReference type="EMBL" id="NYJ23639.1"/>
    </source>
</evidence>
<organism evidence="15 16">
    <name type="scientific">Leifsonia shinshuensis</name>
    <dbReference type="NCBI Taxonomy" id="150026"/>
    <lineage>
        <taxon>Bacteria</taxon>
        <taxon>Bacillati</taxon>
        <taxon>Actinomycetota</taxon>
        <taxon>Actinomycetes</taxon>
        <taxon>Micrococcales</taxon>
        <taxon>Microbacteriaceae</taxon>
        <taxon>Leifsonia</taxon>
    </lineage>
</organism>
<dbReference type="SUPFAM" id="SSF52540">
    <property type="entry name" value="P-loop containing nucleoside triphosphate hydrolases"/>
    <property type="match status" value="2"/>
</dbReference>